<gene>
    <name evidence="1" type="ORF">CEXT_116431</name>
</gene>
<evidence type="ECO:0000313" key="2">
    <source>
        <dbReference type="Proteomes" id="UP001054945"/>
    </source>
</evidence>
<organism evidence="1 2">
    <name type="scientific">Caerostris extrusa</name>
    <name type="common">Bark spider</name>
    <name type="synonym">Caerostris bankana</name>
    <dbReference type="NCBI Taxonomy" id="172846"/>
    <lineage>
        <taxon>Eukaryota</taxon>
        <taxon>Metazoa</taxon>
        <taxon>Ecdysozoa</taxon>
        <taxon>Arthropoda</taxon>
        <taxon>Chelicerata</taxon>
        <taxon>Arachnida</taxon>
        <taxon>Araneae</taxon>
        <taxon>Araneomorphae</taxon>
        <taxon>Entelegynae</taxon>
        <taxon>Araneoidea</taxon>
        <taxon>Araneidae</taxon>
        <taxon>Caerostris</taxon>
    </lineage>
</organism>
<protein>
    <submittedName>
        <fullName evidence="1">Uncharacterized protein</fullName>
    </submittedName>
</protein>
<evidence type="ECO:0000313" key="1">
    <source>
        <dbReference type="EMBL" id="GIY68023.1"/>
    </source>
</evidence>
<accession>A0AAV4VDC2</accession>
<dbReference type="Proteomes" id="UP001054945">
    <property type="component" value="Unassembled WGS sequence"/>
</dbReference>
<name>A0AAV4VDC2_CAEEX</name>
<sequence length="103" mass="11768">MHRFVHYEREYSSNIYSQREQLPKQLPRTQENRIKSSPFASVLCRFISPSMRHTITKKIGYAARISAVNRLRLTEFSSTASTKPLLCPSLVCGIVKGNILVRG</sequence>
<dbReference type="EMBL" id="BPLR01014313">
    <property type="protein sequence ID" value="GIY68023.1"/>
    <property type="molecule type" value="Genomic_DNA"/>
</dbReference>
<proteinExistence type="predicted"/>
<comment type="caution">
    <text evidence="1">The sequence shown here is derived from an EMBL/GenBank/DDBJ whole genome shotgun (WGS) entry which is preliminary data.</text>
</comment>
<keyword evidence="2" id="KW-1185">Reference proteome</keyword>
<dbReference type="AlphaFoldDB" id="A0AAV4VDC2"/>
<reference evidence="1 2" key="1">
    <citation type="submission" date="2021-06" db="EMBL/GenBank/DDBJ databases">
        <title>Caerostris extrusa draft genome.</title>
        <authorList>
            <person name="Kono N."/>
            <person name="Arakawa K."/>
        </authorList>
    </citation>
    <scope>NUCLEOTIDE SEQUENCE [LARGE SCALE GENOMIC DNA]</scope>
</reference>